<evidence type="ECO:0000313" key="3">
    <source>
        <dbReference type="Proteomes" id="UP000784294"/>
    </source>
</evidence>
<dbReference type="AlphaFoldDB" id="A0A448WIT6"/>
<dbReference type="EMBL" id="CAAALY010015862">
    <property type="protein sequence ID" value="VEL12796.1"/>
    <property type="molecule type" value="Genomic_DNA"/>
</dbReference>
<keyword evidence="3" id="KW-1185">Reference proteome</keyword>
<evidence type="ECO:0000313" key="2">
    <source>
        <dbReference type="EMBL" id="VEL12796.1"/>
    </source>
</evidence>
<sequence length="313" mass="35093">MASQFTSTPPPITVSINLNPTVSPNLATSRCTNNSTSNEGSSDNMETRGPINQFGWIWSWTGQPATLWANRRRVGDRSGGGGTHAGSRIIELSEADKRATVNFTEQVLGQDGVFVLRLVELNVGRPMATQLVEMIWNRYRYATCVMRAQTGSKQGFAVLPATSCPPLPLRQQLKTEETPLPPPRLKTMQKSVEETEVEAIFPMPPPPTPDAYQPESNTHHQQVYLNHRSRHGSQGQTQTSRGGGMGCWLRKAGMIADSLNNSASSRSEYDMEPRLRHRGLEYRHRHHSSARSSYGDRRSDDMRTRNSWDRENF</sequence>
<dbReference type="OrthoDB" id="6288300at2759"/>
<dbReference type="Proteomes" id="UP000784294">
    <property type="component" value="Unassembled WGS sequence"/>
</dbReference>
<reference evidence="2" key="1">
    <citation type="submission" date="2018-11" db="EMBL/GenBank/DDBJ databases">
        <authorList>
            <consortium name="Pathogen Informatics"/>
        </authorList>
    </citation>
    <scope>NUCLEOTIDE SEQUENCE</scope>
</reference>
<organism evidence="2 3">
    <name type="scientific">Protopolystoma xenopodis</name>
    <dbReference type="NCBI Taxonomy" id="117903"/>
    <lineage>
        <taxon>Eukaryota</taxon>
        <taxon>Metazoa</taxon>
        <taxon>Spiralia</taxon>
        <taxon>Lophotrochozoa</taxon>
        <taxon>Platyhelminthes</taxon>
        <taxon>Monogenea</taxon>
        <taxon>Polyopisthocotylea</taxon>
        <taxon>Polystomatidea</taxon>
        <taxon>Polystomatidae</taxon>
        <taxon>Protopolystoma</taxon>
    </lineage>
</organism>
<gene>
    <name evidence="2" type="ORF">PXEA_LOCUS6236</name>
</gene>
<feature type="compositionally biased region" description="Polar residues" evidence="1">
    <location>
        <begin position="14"/>
        <end position="44"/>
    </location>
</feature>
<proteinExistence type="predicted"/>
<protein>
    <submittedName>
        <fullName evidence="2">Uncharacterized protein</fullName>
    </submittedName>
</protein>
<feature type="region of interest" description="Disordered" evidence="1">
    <location>
        <begin position="1"/>
        <end position="46"/>
    </location>
</feature>
<accession>A0A448WIT6</accession>
<feature type="region of interest" description="Disordered" evidence="1">
    <location>
        <begin position="280"/>
        <end position="313"/>
    </location>
</feature>
<feature type="compositionally biased region" description="Basic and acidic residues" evidence="1">
    <location>
        <begin position="294"/>
        <end position="313"/>
    </location>
</feature>
<evidence type="ECO:0000256" key="1">
    <source>
        <dbReference type="SAM" id="MobiDB-lite"/>
    </source>
</evidence>
<name>A0A448WIT6_9PLAT</name>
<comment type="caution">
    <text evidence="2">The sequence shown here is derived from an EMBL/GenBank/DDBJ whole genome shotgun (WGS) entry which is preliminary data.</text>
</comment>